<dbReference type="AlphaFoldDB" id="A0A0C9ZUW3"/>
<reference evidence="2" key="2">
    <citation type="submission" date="2015-01" db="EMBL/GenBank/DDBJ databases">
        <title>Evolutionary Origins and Diversification of the Mycorrhizal Mutualists.</title>
        <authorList>
            <consortium name="DOE Joint Genome Institute"/>
            <consortium name="Mycorrhizal Genomics Consortium"/>
            <person name="Kohler A."/>
            <person name="Kuo A."/>
            <person name="Nagy L.G."/>
            <person name="Floudas D."/>
            <person name="Copeland A."/>
            <person name="Barry K.W."/>
            <person name="Cichocki N."/>
            <person name="Veneault-Fourrey C."/>
            <person name="LaButti K."/>
            <person name="Lindquist E.A."/>
            <person name="Lipzen A."/>
            <person name="Lundell T."/>
            <person name="Morin E."/>
            <person name="Murat C."/>
            <person name="Riley R."/>
            <person name="Ohm R."/>
            <person name="Sun H."/>
            <person name="Tunlid A."/>
            <person name="Henrissat B."/>
            <person name="Grigoriev I.V."/>
            <person name="Hibbett D.S."/>
            <person name="Martin F."/>
        </authorList>
    </citation>
    <scope>NUCLEOTIDE SEQUENCE [LARGE SCALE GENOMIC DNA]</scope>
    <source>
        <strain evidence="2">UH-Slu-Lm8-n1</strain>
    </source>
</reference>
<name>A0A0C9ZUW3_9AGAM</name>
<accession>A0A0C9ZUW3</accession>
<dbReference type="EMBL" id="KN835262">
    <property type="protein sequence ID" value="KIK41655.1"/>
    <property type="molecule type" value="Genomic_DNA"/>
</dbReference>
<keyword evidence="2" id="KW-1185">Reference proteome</keyword>
<dbReference type="InParanoid" id="A0A0C9ZUW3"/>
<evidence type="ECO:0000313" key="2">
    <source>
        <dbReference type="Proteomes" id="UP000054485"/>
    </source>
</evidence>
<reference evidence="1 2" key="1">
    <citation type="submission" date="2014-04" db="EMBL/GenBank/DDBJ databases">
        <authorList>
            <consortium name="DOE Joint Genome Institute"/>
            <person name="Kuo A."/>
            <person name="Ruytinx J."/>
            <person name="Rineau F."/>
            <person name="Colpaert J."/>
            <person name="Kohler A."/>
            <person name="Nagy L.G."/>
            <person name="Floudas D."/>
            <person name="Copeland A."/>
            <person name="Barry K.W."/>
            <person name="Cichocki N."/>
            <person name="Veneault-Fourrey C."/>
            <person name="LaButti K."/>
            <person name="Lindquist E.A."/>
            <person name="Lipzen A."/>
            <person name="Lundell T."/>
            <person name="Morin E."/>
            <person name="Murat C."/>
            <person name="Sun H."/>
            <person name="Tunlid A."/>
            <person name="Henrissat B."/>
            <person name="Grigoriev I.V."/>
            <person name="Hibbett D.S."/>
            <person name="Martin F."/>
            <person name="Nordberg H.P."/>
            <person name="Cantor M.N."/>
            <person name="Hua S.X."/>
        </authorList>
    </citation>
    <scope>NUCLEOTIDE SEQUENCE [LARGE SCALE GENOMIC DNA]</scope>
    <source>
        <strain evidence="1 2">UH-Slu-Lm8-n1</strain>
    </source>
</reference>
<dbReference type="OrthoDB" id="10392380at2759"/>
<protein>
    <submittedName>
        <fullName evidence="1">Uncharacterized protein</fullName>
    </submittedName>
</protein>
<gene>
    <name evidence="1" type="ORF">CY34DRAFT_805815</name>
</gene>
<sequence length="57" mass="6773">MMPNIESVCSKSIFLRRHKSKPTPNLLPVVRPWYYRDVERCQADSKSDFVEYLPIKC</sequence>
<dbReference type="Proteomes" id="UP000054485">
    <property type="component" value="Unassembled WGS sequence"/>
</dbReference>
<organism evidence="1 2">
    <name type="scientific">Suillus luteus UH-Slu-Lm8-n1</name>
    <dbReference type="NCBI Taxonomy" id="930992"/>
    <lineage>
        <taxon>Eukaryota</taxon>
        <taxon>Fungi</taxon>
        <taxon>Dikarya</taxon>
        <taxon>Basidiomycota</taxon>
        <taxon>Agaricomycotina</taxon>
        <taxon>Agaricomycetes</taxon>
        <taxon>Agaricomycetidae</taxon>
        <taxon>Boletales</taxon>
        <taxon>Suillineae</taxon>
        <taxon>Suillaceae</taxon>
        <taxon>Suillus</taxon>
    </lineage>
</organism>
<evidence type="ECO:0000313" key="1">
    <source>
        <dbReference type="EMBL" id="KIK41655.1"/>
    </source>
</evidence>
<dbReference type="HOGENOM" id="CLU_2997992_0_0_1"/>
<proteinExistence type="predicted"/>